<evidence type="ECO:0000313" key="3">
    <source>
        <dbReference type="Proteomes" id="UP000298493"/>
    </source>
</evidence>
<dbReference type="Proteomes" id="UP000298493">
    <property type="component" value="Unassembled WGS sequence"/>
</dbReference>
<gene>
    <name evidence="2" type="ORF">E6O75_ATG09216</name>
</gene>
<dbReference type="AlphaFoldDB" id="A0A4Z1P3F1"/>
<proteinExistence type="predicted"/>
<dbReference type="InterPro" id="IPR008928">
    <property type="entry name" value="6-hairpin_glycosidase_sf"/>
</dbReference>
<dbReference type="EMBL" id="SNSC02000019">
    <property type="protein sequence ID" value="TID16158.1"/>
    <property type="molecule type" value="Genomic_DNA"/>
</dbReference>
<comment type="caution">
    <text evidence="2">The sequence shown here is derived from an EMBL/GenBank/DDBJ whole genome shotgun (WGS) entry which is preliminary data.</text>
</comment>
<keyword evidence="2" id="KW-0378">Hydrolase</keyword>
<name>A0A4Z1P3F1_9PEZI</name>
<feature type="region of interest" description="Disordered" evidence="1">
    <location>
        <begin position="604"/>
        <end position="639"/>
    </location>
</feature>
<dbReference type="Pfam" id="PF03663">
    <property type="entry name" value="Glyco_hydro_76"/>
    <property type="match status" value="2"/>
</dbReference>
<evidence type="ECO:0000256" key="1">
    <source>
        <dbReference type="SAM" id="MobiDB-lite"/>
    </source>
</evidence>
<dbReference type="GO" id="GO:0005975">
    <property type="term" value="P:carbohydrate metabolic process"/>
    <property type="evidence" value="ECO:0007669"/>
    <property type="project" value="InterPro"/>
</dbReference>
<dbReference type="PANTHER" id="PTHR47791">
    <property type="entry name" value="MEIOTICALLY UP-REGULATED GENE 191 PROTEIN"/>
    <property type="match status" value="1"/>
</dbReference>
<keyword evidence="3" id="KW-1185">Reference proteome</keyword>
<dbReference type="STRING" id="86259.A0A4Z1P3F1"/>
<dbReference type="SUPFAM" id="SSF48208">
    <property type="entry name" value="Six-hairpin glycosidases"/>
    <property type="match status" value="1"/>
</dbReference>
<dbReference type="Gene3D" id="1.50.10.20">
    <property type="match status" value="1"/>
</dbReference>
<reference evidence="2 3" key="1">
    <citation type="submission" date="2019-04" db="EMBL/GenBank/DDBJ databases">
        <title>High contiguity whole genome sequence and gene annotation resource for two Venturia nashicola isolates.</title>
        <authorList>
            <person name="Prokchorchik M."/>
            <person name="Won K."/>
            <person name="Lee Y."/>
            <person name="Choi E.D."/>
            <person name="Segonzac C."/>
            <person name="Sohn K.H."/>
        </authorList>
    </citation>
    <scope>NUCLEOTIDE SEQUENCE [LARGE SCALE GENOMIC DNA]</scope>
    <source>
        <strain evidence="2 3">PRI2</strain>
    </source>
</reference>
<dbReference type="GO" id="GO:0016787">
    <property type="term" value="F:hydrolase activity"/>
    <property type="evidence" value="ECO:0007669"/>
    <property type="project" value="UniProtKB-KW"/>
</dbReference>
<evidence type="ECO:0000313" key="2">
    <source>
        <dbReference type="EMBL" id="TID16158.1"/>
    </source>
</evidence>
<organism evidence="2 3">
    <name type="scientific">Venturia nashicola</name>
    <dbReference type="NCBI Taxonomy" id="86259"/>
    <lineage>
        <taxon>Eukaryota</taxon>
        <taxon>Fungi</taxon>
        <taxon>Dikarya</taxon>
        <taxon>Ascomycota</taxon>
        <taxon>Pezizomycotina</taxon>
        <taxon>Dothideomycetes</taxon>
        <taxon>Pleosporomycetidae</taxon>
        <taxon>Venturiales</taxon>
        <taxon>Venturiaceae</taxon>
        <taxon>Venturia</taxon>
    </lineage>
</organism>
<dbReference type="InterPro" id="IPR053169">
    <property type="entry name" value="MUG_Protein"/>
</dbReference>
<sequence>MKASSGIFKTAQWCLIALLGFTTLNFLIQCQLHRLPLLLCTFRKLGSCSDPSSSLFSRRATPYDSVTTKPQPATSNLQTPATIPTYINPSSYGPPFNALEELHHALQTMQDYYFAIWVGKYTSSIDWTGAVIDTFLSASLFSLTRSLEYILPPASTQPSTITLEGEKVENEVNKYFSQSVAYYFGENAMEIRFQAFDDMLWVVLGWLESVRFIKKHSDAHYKVPNSQDGWGGGAWGGGAWYGNQFVPSFSHRARVFYDLADQGWDTKLCGGGMNWNPRLTPYKNAITNQLYISASAAMYLYFPGDRNPSPYITTAGDNDGVVATPGETNKADISRPYDPMYLSNAVRAYGWLKNSNMTNEKGLYVDGFHITGWSPNGTIGTGKCDERNEMVYTYNQGVLLSGLRGLWEGTGNVDYLADGHILVRNVIKATGWNSSTSSHSPEWSGLGRNGILEELCDSKGSCSQNGQTFKGIYFHHLTHFCEPLPTKAVSPGKTFAAGPHEKSMHEQSCKEYASWVVWNARGAMSTRDDEGRYGAWWGAGISNGTSTPPVRMVDDGEDYRNEGLGDEKKWGRGWNDGLDITPPLVGIPGSGSIPFREAMFSNAPSATTGKVTSPEDAAFPKVPAGSRDPNGRGRGRTVETQGGGVAVLRAMWELVHLYAKDTGSTANKNEDVDGILRWNDIKSRANSIQEPTRPTPMVDWAADL</sequence>
<dbReference type="InterPro" id="IPR005198">
    <property type="entry name" value="Glyco_hydro_76"/>
</dbReference>
<dbReference type="PANTHER" id="PTHR47791:SF2">
    <property type="entry name" value="ENDO MANNANASE, GH76 FAMILY (EUROFUNG)"/>
    <property type="match status" value="1"/>
</dbReference>
<protein>
    <submittedName>
        <fullName evidence="2">Glycoside hydrolase family 76 protein</fullName>
    </submittedName>
</protein>
<dbReference type="OrthoDB" id="4104179at2759"/>
<accession>A0A4Z1P3F1</accession>